<keyword evidence="4" id="KW-1185">Reference proteome</keyword>
<name>A0A5Q2FDK2_9ACTN</name>
<evidence type="ECO:0000313" key="3">
    <source>
        <dbReference type="EMBL" id="QGF24848.1"/>
    </source>
</evidence>
<dbReference type="InterPro" id="IPR051534">
    <property type="entry name" value="CBASS_pafABC_assoc_protein"/>
</dbReference>
<dbReference type="PANTHER" id="PTHR34580:SF3">
    <property type="entry name" value="PROTEIN PAFB"/>
    <property type="match status" value="1"/>
</dbReference>
<gene>
    <name evidence="3" type="ORF">Rai3103_15820</name>
</gene>
<dbReference type="InterPro" id="IPR026881">
    <property type="entry name" value="WYL_dom"/>
</dbReference>
<evidence type="ECO:0000259" key="2">
    <source>
        <dbReference type="Pfam" id="PF25583"/>
    </source>
</evidence>
<dbReference type="KEGG" id="rain:Rai3103_15820"/>
<proteinExistence type="predicted"/>
<evidence type="ECO:0000259" key="1">
    <source>
        <dbReference type="Pfam" id="PF13280"/>
    </source>
</evidence>
<sequence length="336" mass="36562">MAPSSAERRVGLTLLLLGAPQPLTKARIRSLVEGYADLSDAAFNQAFERDKRALRVELGLPIETSGAGEDEGYRIRLGDFALEPVDLAPEEAGAVALAARSWREAGMAASSQRALMKLRSIGVEPDTDALASLFTPSDVAETRPEATHGLAVLRDAVTNRRRVTFEYADRGVRHVEPWGLAMAHGQWYLFGADLDRAATRRFKLARIQGRVRSSTANFTFPEPDPEEVRRLSEQISSEHPADEAVLALRLGREGALHRPLTPADRQAPEGYRAWRVAYTYRKGFVGELAMLGTDVVVLTPPELASALVDHLTAMLRAGQAAGVADGGEVTHGVDRH</sequence>
<dbReference type="RefSeq" id="WP_153573377.1">
    <property type="nucleotide sequence ID" value="NZ_CP045725.1"/>
</dbReference>
<dbReference type="Pfam" id="PF25583">
    <property type="entry name" value="WCX"/>
    <property type="match status" value="1"/>
</dbReference>
<feature type="domain" description="WCX" evidence="2">
    <location>
        <begin position="266"/>
        <end position="315"/>
    </location>
</feature>
<organism evidence="3 4">
    <name type="scientific">Raineyella fluvialis</name>
    <dbReference type="NCBI Taxonomy" id="2662261"/>
    <lineage>
        <taxon>Bacteria</taxon>
        <taxon>Bacillati</taxon>
        <taxon>Actinomycetota</taxon>
        <taxon>Actinomycetes</taxon>
        <taxon>Propionibacteriales</taxon>
        <taxon>Propionibacteriaceae</taxon>
        <taxon>Raineyella</taxon>
    </lineage>
</organism>
<dbReference type="EMBL" id="CP045725">
    <property type="protein sequence ID" value="QGF24848.1"/>
    <property type="molecule type" value="Genomic_DNA"/>
</dbReference>
<dbReference type="Proteomes" id="UP000386847">
    <property type="component" value="Chromosome"/>
</dbReference>
<protein>
    <submittedName>
        <fullName evidence="3">WYL domain-containing protein</fullName>
    </submittedName>
</protein>
<evidence type="ECO:0000313" key="4">
    <source>
        <dbReference type="Proteomes" id="UP000386847"/>
    </source>
</evidence>
<dbReference type="InterPro" id="IPR057727">
    <property type="entry name" value="WCX_dom"/>
</dbReference>
<dbReference type="Pfam" id="PF13280">
    <property type="entry name" value="WYL"/>
    <property type="match status" value="1"/>
</dbReference>
<dbReference type="PROSITE" id="PS52050">
    <property type="entry name" value="WYL"/>
    <property type="match status" value="1"/>
</dbReference>
<dbReference type="AlphaFoldDB" id="A0A5Q2FDK2"/>
<feature type="domain" description="WYL" evidence="1">
    <location>
        <begin position="150"/>
        <end position="208"/>
    </location>
</feature>
<reference evidence="3 4" key="1">
    <citation type="submission" date="2019-10" db="EMBL/GenBank/DDBJ databases">
        <title>Genomic analysis of Raineyella sp. CBA3103.</title>
        <authorList>
            <person name="Roh S.W."/>
        </authorList>
    </citation>
    <scope>NUCLEOTIDE SEQUENCE [LARGE SCALE GENOMIC DNA]</scope>
    <source>
        <strain evidence="3 4">CBA3103</strain>
    </source>
</reference>
<accession>A0A5Q2FDK2</accession>
<dbReference type="PANTHER" id="PTHR34580">
    <property type="match status" value="1"/>
</dbReference>